<accession>A0A0M7AFV8</accession>
<dbReference type="Gene3D" id="3.30.1780.10">
    <property type="entry name" value="ornithine cyclodeaminase, domain 1"/>
    <property type="match status" value="1"/>
</dbReference>
<evidence type="ECO:0000313" key="3">
    <source>
        <dbReference type="Proteomes" id="UP000053235"/>
    </source>
</evidence>
<evidence type="ECO:0000313" key="2">
    <source>
        <dbReference type="EMBL" id="CTQ73517.1"/>
    </source>
</evidence>
<gene>
    <name evidence="2" type="ORF">LAX5112_03561</name>
</gene>
<sequence>MRIISSSNIDLGLSDRDAIEILRQGYRSSAQLCAPLTASIPRPDMQAGNLAVQPAWSDFAGQGHIDRGYVGCSLSLALPEHIGAPSGLYVLFSGKGGQPIALLDGVRLATWRDAGLHALAAAYLSREDAHRLLVIGSDPRLPRLISAYSAVRNITSILFAGTDKEIRRRITGISELSHVSAGVTEDISSALEGADIVCLAGPEAGSNEWMDLSKFDPPAGCHVDALMANPPVPDTLWQEARLFTTNLKSAPRTNCEWTAGLEELARGDRAGRRYYGQRTLFVPCPDTGLADFVLAAHVFLKA</sequence>
<dbReference type="SUPFAM" id="SSF51735">
    <property type="entry name" value="NAD(P)-binding Rossmann-fold domains"/>
    <property type="match status" value="1"/>
</dbReference>
<dbReference type="InterPro" id="IPR023401">
    <property type="entry name" value="ODC_N"/>
</dbReference>
<evidence type="ECO:0000256" key="1">
    <source>
        <dbReference type="ARBA" id="ARBA00008903"/>
    </source>
</evidence>
<dbReference type="Gene3D" id="3.40.50.720">
    <property type="entry name" value="NAD(P)-binding Rossmann-like Domain"/>
    <property type="match status" value="1"/>
</dbReference>
<dbReference type="InterPro" id="IPR003462">
    <property type="entry name" value="ODC_Mu_crystall"/>
</dbReference>
<dbReference type="Proteomes" id="UP000053235">
    <property type="component" value="Unassembled WGS sequence"/>
</dbReference>
<keyword evidence="3" id="KW-1185">Reference proteome</keyword>
<organism evidence="2 3">
    <name type="scientific">Roseibium alexandrii</name>
    <dbReference type="NCBI Taxonomy" id="388408"/>
    <lineage>
        <taxon>Bacteria</taxon>
        <taxon>Pseudomonadati</taxon>
        <taxon>Pseudomonadota</taxon>
        <taxon>Alphaproteobacteria</taxon>
        <taxon>Hyphomicrobiales</taxon>
        <taxon>Stappiaceae</taxon>
        <taxon>Roseibium</taxon>
    </lineage>
</organism>
<dbReference type="PANTHER" id="PTHR13812:SF19">
    <property type="entry name" value="KETIMINE REDUCTASE MU-CRYSTALLIN"/>
    <property type="match status" value="1"/>
</dbReference>
<dbReference type="STRING" id="388408.LAX5112_03561"/>
<dbReference type="RefSeq" id="WP_055672931.1">
    <property type="nucleotide sequence ID" value="NZ_CXWD01000015.1"/>
</dbReference>
<dbReference type="Pfam" id="PF02423">
    <property type="entry name" value="OCD_Mu_crystall"/>
    <property type="match status" value="1"/>
</dbReference>
<dbReference type="OrthoDB" id="8111030at2"/>
<comment type="similarity">
    <text evidence="1">Belongs to the ornithine cyclodeaminase/mu-crystallin family.</text>
</comment>
<dbReference type="GO" id="GO:0005737">
    <property type="term" value="C:cytoplasm"/>
    <property type="evidence" value="ECO:0007669"/>
    <property type="project" value="TreeGrafter"/>
</dbReference>
<dbReference type="EMBL" id="CXWD01000015">
    <property type="protein sequence ID" value="CTQ73517.1"/>
    <property type="molecule type" value="Genomic_DNA"/>
</dbReference>
<proteinExistence type="inferred from homology"/>
<reference evidence="3" key="1">
    <citation type="submission" date="2015-07" db="EMBL/GenBank/DDBJ databases">
        <authorList>
            <person name="Rodrigo-Torres Lidia"/>
            <person name="Arahal R.David."/>
        </authorList>
    </citation>
    <scope>NUCLEOTIDE SEQUENCE [LARGE SCALE GENOMIC DNA]</scope>
    <source>
        <strain evidence="3">CECT 5112</strain>
    </source>
</reference>
<name>A0A0M7AFV8_9HYPH</name>
<protein>
    <submittedName>
        <fullName evidence="2">Ornithine cyclodeaminase</fullName>
    </submittedName>
</protein>
<dbReference type="InterPro" id="IPR036291">
    <property type="entry name" value="NAD(P)-bd_dom_sf"/>
</dbReference>
<dbReference type="AlphaFoldDB" id="A0A0M7AFV8"/>
<dbReference type="PANTHER" id="PTHR13812">
    <property type="entry name" value="KETIMINE REDUCTASE MU-CRYSTALLIN"/>
    <property type="match status" value="1"/>
</dbReference>